<dbReference type="RefSeq" id="WP_221920047.1">
    <property type="nucleotide sequence ID" value="NZ_CP173660.1"/>
</dbReference>
<accession>A0ABS7L8H0</accession>
<reference evidence="2 3" key="1">
    <citation type="journal article" date="2020" name="New Microbes New Infect">
        <title>Sellimonas caecigallum sp. nov., description and genome sequence of a new member of the Sellimonas genus isolated from the cecum of feral chicken.</title>
        <authorList>
            <person name="Wongkuna S."/>
            <person name="Ghimire S."/>
            <person name="Antony L."/>
            <person name="Chankhamhaengdecha S."/>
            <person name="Janvilisri T."/>
            <person name="Scaria J."/>
        </authorList>
    </citation>
    <scope>NUCLEOTIDE SEQUENCE [LARGE SCALE GENOMIC DNA]</scope>
    <source>
        <strain evidence="2 3">SW451</strain>
    </source>
</reference>
<feature type="coiled-coil region" evidence="1">
    <location>
        <begin position="107"/>
        <end position="170"/>
    </location>
</feature>
<dbReference type="Proteomes" id="UP000779049">
    <property type="component" value="Unassembled WGS sequence"/>
</dbReference>
<keyword evidence="3" id="KW-1185">Reference proteome</keyword>
<evidence type="ECO:0000313" key="2">
    <source>
        <dbReference type="EMBL" id="MBY0759399.1"/>
    </source>
</evidence>
<organism evidence="2 3">
    <name type="scientific">Sellimonas caecigallum</name>
    <dbReference type="NCBI Taxonomy" id="2592333"/>
    <lineage>
        <taxon>Bacteria</taxon>
        <taxon>Bacillati</taxon>
        <taxon>Bacillota</taxon>
        <taxon>Clostridia</taxon>
        <taxon>Lachnospirales</taxon>
        <taxon>Lachnospiraceae</taxon>
        <taxon>Sellimonas</taxon>
    </lineage>
</organism>
<gene>
    <name evidence="2" type="ORF">FLB61_09935</name>
</gene>
<protein>
    <submittedName>
        <fullName evidence="2">Uncharacterized protein</fullName>
    </submittedName>
</protein>
<feature type="coiled-coil region" evidence="1">
    <location>
        <begin position="25"/>
        <end position="59"/>
    </location>
</feature>
<evidence type="ECO:0000256" key="1">
    <source>
        <dbReference type="SAM" id="Coils"/>
    </source>
</evidence>
<proteinExistence type="predicted"/>
<comment type="caution">
    <text evidence="2">The sequence shown here is derived from an EMBL/GenBank/DDBJ whole genome shotgun (WGS) entry which is preliminary data.</text>
</comment>
<dbReference type="EMBL" id="VIRV01000015">
    <property type="protein sequence ID" value="MBY0759399.1"/>
    <property type="molecule type" value="Genomic_DNA"/>
</dbReference>
<evidence type="ECO:0000313" key="3">
    <source>
        <dbReference type="Proteomes" id="UP000779049"/>
    </source>
</evidence>
<sequence length="313" mass="36471">MNFYNEELQRLYHDVMEKKKTDTKLKDLYVQRKEMETKAQNLKEIMLQEKKDVDRLNAKSLSAFFYRATGKIGEKMTKEEEEAYAAAVKYEAAENALRAIDGDIAYYERKALQLQNCEAEYQKMLEKKKEQIKNAEIPGAEKIAEIERRLIFLQHQKKEVEEALEAGEKALSVASQILKSLDSAKSWSTVDLFGGGLVTDLMKHDHIKQVQAKTQELQTALHSFRTELSDVTERITGDIQVEIGSFLHFADYFFDGLFTDWLVYDKIKKSRERAQFTCFQIQNVLEQLKRMYGEMATEQTMKENEMEQLVLQL</sequence>
<keyword evidence="1" id="KW-0175">Coiled coil</keyword>
<name>A0ABS7L8H0_9FIRM</name>